<dbReference type="OrthoDB" id="8393979at2"/>
<organism evidence="2 3">
    <name type="scientific">Cognatilysobacter lacus</name>
    <dbReference type="NCBI Taxonomy" id="1643323"/>
    <lineage>
        <taxon>Bacteria</taxon>
        <taxon>Pseudomonadati</taxon>
        <taxon>Pseudomonadota</taxon>
        <taxon>Gammaproteobacteria</taxon>
        <taxon>Lysobacterales</taxon>
        <taxon>Lysobacteraceae</taxon>
        <taxon>Cognatilysobacter</taxon>
    </lineage>
</organism>
<dbReference type="InterPro" id="IPR021125">
    <property type="entry name" value="DUF2127"/>
</dbReference>
<evidence type="ECO:0000313" key="3">
    <source>
        <dbReference type="Proteomes" id="UP000323164"/>
    </source>
</evidence>
<feature type="transmembrane region" description="Helical" evidence="1">
    <location>
        <begin position="131"/>
        <end position="150"/>
    </location>
</feature>
<evidence type="ECO:0000256" key="1">
    <source>
        <dbReference type="SAM" id="Phobius"/>
    </source>
</evidence>
<comment type="caution">
    <text evidence="2">The sequence shown here is derived from an EMBL/GenBank/DDBJ whole genome shotgun (WGS) entry which is preliminary data.</text>
</comment>
<reference evidence="2 3" key="1">
    <citation type="submission" date="2019-08" db="EMBL/GenBank/DDBJ databases">
        <title>Draft genome sequence of Lysobacter sp. UKS-15.</title>
        <authorList>
            <person name="Im W.-T."/>
        </authorList>
    </citation>
    <scope>NUCLEOTIDE SEQUENCE [LARGE SCALE GENOMIC DNA]</scope>
    <source>
        <strain evidence="2 3">UKS-15</strain>
    </source>
</reference>
<proteinExistence type="predicted"/>
<feature type="transmembrane region" description="Helical" evidence="1">
    <location>
        <begin position="106"/>
        <end position="125"/>
    </location>
</feature>
<accession>A0A5D8Z7T1</accession>
<keyword evidence="1" id="KW-1133">Transmembrane helix</keyword>
<dbReference type="Pfam" id="PF09900">
    <property type="entry name" value="DUF2127"/>
    <property type="match status" value="1"/>
</dbReference>
<dbReference type="EMBL" id="VTRV01000051">
    <property type="protein sequence ID" value="TZF90143.1"/>
    <property type="molecule type" value="Genomic_DNA"/>
</dbReference>
<keyword evidence="1" id="KW-0472">Membrane</keyword>
<dbReference type="AlphaFoldDB" id="A0A5D8Z7T1"/>
<keyword evidence="1" id="KW-0812">Transmembrane</keyword>
<dbReference type="Proteomes" id="UP000323164">
    <property type="component" value="Unassembled WGS sequence"/>
</dbReference>
<name>A0A5D8Z7T1_9GAMM</name>
<feature type="transmembrane region" description="Helical" evidence="1">
    <location>
        <begin position="14"/>
        <end position="39"/>
    </location>
</feature>
<gene>
    <name evidence="2" type="ORF">FW784_06515</name>
</gene>
<protein>
    <submittedName>
        <fullName evidence="2">DUF2127 domain-containing protein</fullName>
    </submittedName>
</protein>
<dbReference type="RefSeq" id="WP_149352549.1">
    <property type="nucleotide sequence ID" value="NZ_VTRV01000051.1"/>
</dbReference>
<keyword evidence="3" id="KW-1185">Reference proteome</keyword>
<evidence type="ECO:0000313" key="2">
    <source>
        <dbReference type="EMBL" id="TZF90143.1"/>
    </source>
</evidence>
<feature type="transmembrane region" description="Helical" evidence="1">
    <location>
        <begin position="81"/>
        <end position="99"/>
    </location>
</feature>
<sequence length="169" mass="18930">MAENIRREMWLHRLFLVGVWLKGLMGGIQTIGGSVLLLVDSHWITAAAVYITHPELAEDPHDALSLFLRHSATSLASGSKTFAAVYLFVHGLIKLLLVAGLMRRKLWSYPASLWVLGAFVAYQLNRYVATRSPWLLILTAIDVAVIALVWHEWRHRVKHGFEPAVAATP</sequence>